<evidence type="ECO:0000313" key="1">
    <source>
        <dbReference type="EMBL" id="GKX68174.1"/>
    </source>
</evidence>
<keyword evidence="2" id="KW-1185">Reference proteome</keyword>
<sequence>MKEITSENITSPTHDILTDIFKIEDSLDSDTFWHGITSKYFSLFRDSKTFDNSTGLCQFNLLDHLFNQIGENANKENLKTSIKLQKAYNLNDNKYDVKFIVERESNTKNNSNTIKTQEYYDAKVIFYLASSIGAWLFFCVIK</sequence>
<dbReference type="EMBL" id="BROD01000001">
    <property type="protein sequence ID" value="GKX68174.1"/>
    <property type="molecule type" value="Genomic_DNA"/>
</dbReference>
<evidence type="ECO:0000313" key="2">
    <source>
        <dbReference type="Proteomes" id="UP001058074"/>
    </source>
</evidence>
<accession>A0ACB5RGF2</accession>
<reference evidence="1" key="1">
    <citation type="journal article" date="2025" name="Int. J. Syst. Evol. Microbiol.">
        <title>Inconstantimicrobium mannanitabidum sp. nov., a novel member of the family Clostridiaceae isolated from anoxic soil under the treatment of reductive soil disinfestation.</title>
        <authorList>
            <person name="Ueki A."/>
            <person name="Tonouchi A."/>
            <person name="Honma S."/>
            <person name="Kaku N."/>
            <person name="Ueki K."/>
        </authorList>
    </citation>
    <scope>NUCLEOTIDE SEQUENCE</scope>
    <source>
        <strain evidence="1">TW13</strain>
    </source>
</reference>
<dbReference type="Proteomes" id="UP001058074">
    <property type="component" value="Unassembled WGS sequence"/>
</dbReference>
<proteinExistence type="predicted"/>
<name>A0ACB5RGF2_9CLOT</name>
<organism evidence="1 2">
    <name type="scientific">Inconstantimicrobium mannanitabidum</name>
    <dbReference type="NCBI Taxonomy" id="1604901"/>
    <lineage>
        <taxon>Bacteria</taxon>
        <taxon>Bacillati</taxon>
        <taxon>Bacillota</taxon>
        <taxon>Clostridia</taxon>
        <taxon>Eubacteriales</taxon>
        <taxon>Clostridiaceae</taxon>
        <taxon>Inconstantimicrobium</taxon>
    </lineage>
</organism>
<gene>
    <name evidence="1" type="ORF">rsdtw13_34320</name>
</gene>
<comment type="caution">
    <text evidence="1">The sequence shown here is derived from an EMBL/GenBank/DDBJ whole genome shotgun (WGS) entry which is preliminary data.</text>
</comment>
<protein>
    <submittedName>
        <fullName evidence="1">Uncharacterized protein</fullName>
    </submittedName>
</protein>